<dbReference type="SUPFAM" id="SSF56496">
    <property type="entry name" value="Fibrinogen C-terminal domain-like"/>
    <property type="match status" value="1"/>
</dbReference>
<comment type="caution">
    <text evidence="5">The sequence shown here is derived from an EMBL/GenBank/DDBJ whole genome shotgun (WGS) entry which is preliminary data.</text>
</comment>
<proteinExistence type="predicted"/>
<name>A0ABD0PN53_CIRMR</name>
<dbReference type="InterPro" id="IPR037579">
    <property type="entry name" value="FIB_ANG-like"/>
</dbReference>
<keyword evidence="6" id="KW-1185">Reference proteome</keyword>
<keyword evidence="2" id="KW-0964">Secreted</keyword>
<evidence type="ECO:0000256" key="3">
    <source>
        <dbReference type="ARBA" id="ARBA00023157"/>
    </source>
</evidence>
<organism evidence="5 6">
    <name type="scientific">Cirrhinus mrigala</name>
    <name type="common">Mrigala</name>
    <dbReference type="NCBI Taxonomy" id="683832"/>
    <lineage>
        <taxon>Eukaryota</taxon>
        <taxon>Metazoa</taxon>
        <taxon>Chordata</taxon>
        <taxon>Craniata</taxon>
        <taxon>Vertebrata</taxon>
        <taxon>Euteleostomi</taxon>
        <taxon>Actinopterygii</taxon>
        <taxon>Neopterygii</taxon>
        <taxon>Teleostei</taxon>
        <taxon>Ostariophysi</taxon>
        <taxon>Cypriniformes</taxon>
        <taxon>Cyprinidae</taxon>
        <taxon>Labeoninae</taxon>
        <taxon>Labeonini</taxon>
        <taxon>Cirrhinus</taxon>
    </lineage>
</organism>
<accession>A0ABD0PN53</accession>
<keyword evidence="3" id="KW-1015">Disulfide bond</keyword>
<dbReference type="Proteomes" id="UP001529510">
    <property type="component" value="Unassembled WGS sequence"/>
</dbReference>
<evidence type="ECO:0000313" key="6">
    <source>
        <dbReference type="Proteomes" id="UP001529510"/>
    </source>
</evidence>
<evidence type="ECO:0000313" key="5">
    <source>
        <dbReference type="EMBL" id="KAL0175484.1"/>
    </source>
</evidence>
<feature type="non-terminal residue" evidence="5">
    <location>
        <position position="1"/>
    </location>
</feature>
<sequence>DSLYYHNEMKFSTFDKDQDRAGDSCALMYQGGFWYNKCYYTNPTADYMFEKEGIEKNTGATWYYWKNNWNSLKSIIMKITRVK</sequence>
<reference evidence="5 6" key="1">
    <citation type="submission" date="2024-05" db="EMBL/GenBank/DDBJ databases">
        <title>Genome sequencing and assembly of Indian major carp, Cirrhinus mrigala (Hamilton, 1822).</title>
        <authorList>
            <person name="Mohindra V."/>
            <person name="Chowdhury L.M."/>
            <person name="Lal K."/>
            <person name="Jena J.K."/>
        </authorList>
    </citation>
    <scope>NUCLEOTIDE SEQUENCE [LARGE SCALE GENOMIC DNA]</scope>
    <source>
        <strain evidence="5">CM1030</strain>
        <tissue evidence="5">Blood</tissue>
    </source>
</reference>
<dbReference type="InterPro" id="IPR036056">
    <property type="entry name" value="Fibrinogen-like_C"/>
</dbReference>
<evidence type="ECO:0000256" key="1">
    <source>
        <dbReference type="ARBA" id="ARBA00004613"/>
    </source>
</evidence>
<feature type="domain" description="Fibrinogen C-terminal" evidence="4">
    <location>
        <begin position="1"/>
        <end position="83"/>
    </location>
</feature>
<dbReference type="InterPro" id="IPR002181">
    <property type="entry name" value="Fibrinogen_a/b/g_C_dom"/>
</dbReference>
<dbReference type="PANTHER" id="PTHR47221:SF7">
    <property type="entry name" value="FIBRINOGEN BETA CHAIN"/>
    <property type="match status" value="1"/>
</dbReference>
<dbReference type="GO" id="GO:0005576">
    <property type="term" value="C:extracellular region"/>
    <property type="evidence" value="ECO:0007669"/>
    <property type="project" value="UniProtKB-SubCell"/>
</dbReference>
<dbReference type="PROSITE" id="PS51406">
    <property type="entry name" value="FIBRINOGEN_C_2"/>
    <property type="match status" value="1"/>
</dbReference>
<dbReference type="EMBL" id="JAMKFB020000014">
    <property type="protein sequence ID" value="KAL0175484.1"/>
    <property type="molecule type" value="Genomic_DNA"/>
</dbReference>
<dbReference type="Gene3D" id="3.90.215.10">
    <property type="entry name" value="Gamma Fibrinogen, chain A, domain 1"/>
    <property type="match status" value="1"/>
</dbReference>
<evidence type="ECO:0000256" key="2">
    <source>
        <dbReference type="ARBA" id="ARBA00022525"/>
    </source>
</evidence>
<gene>
    <name evidence="5" type="ORF">M9458_027814</name>
</gene>
<dbReference type="InterPro" id="IPR014716">
    <property type="entry name" value="Fibrinogen_a/b/g_C_1"/>
</dbReference>
<evidence type="ECO:0000259" key="4">
    <source>
        <dbReference type="PROSITE" id="PS51406"/>
    </source>
</evidence>
<comment type="subcellular location">
    <subcellularLocation>
        <location evidence="1">Secreted</location>
    </subcellularLocation>
</comment>
<dbReference type="Pfam" id="PF00147">
    <property type="entry name" value="Fibrinogen_C"/>
    <property type="match status" value="1"/>
</dbReference>
<dbReference type="PANTHER" id="PTHR47221">
    <property type="entry name" value="FIBRINOGEN ALPHA CHAIN"/>
    <property type="match status" value="1"/>
</dbReference>
<protein>
    <recommendedName>
        <fullName evidence="4">Fibrinogen C-terminal domain-containing protein</fullName>
    </recommendedName>
</protein>
<dbReference type="AlphaFoldDB" id="A0ABD0PN53"/>